<comment type="caution">
    <text evidence="13">The sequence shown here is derived from an EMBL/GenBank/DDBJ whole genome shotgun (WGS) entry which is preliminary data.</text>
</comment>
<evidence type="ECO:0000256" key="11">
    <source>
        <dbReference type="SAM" id="Phobius"/>
    </source>
</evidence>
<dbReference type="GO" id="GO:0005739">
    <property type="term" value="C:mitochondrion"/>
    <property type="evidence" value="ECO:0007669"/>
    <property type="project" value="TreeGrafter"/>
</dbReference>
<dbReference type="SUPFAM" id="SSF64153">
    <property type="entry name" value="YjeF N-terminal domain-like"/>
    <property type="match status" value="1"/>
</dbReference>
<feature type="region of interest" description="Disordered" evidence="10">
    <location>
        <begin position="19"/>
        <end position="56"/>
    </location>
</feature>
<dbReference type="Gene3D" id="3.40.50.10260">
    <property type="entry name" value="YjeF N-terminal domain"/>
    <property type="match status" value="1"/>
</dbReference>
<dbReference type="EC" id="5.1.99.6" evidence="3"/>
<name>A0AAE1AJM8_9GAST</name>
<evidence type="ECO:0000256" key="3">
    <source>
        <dbReference type="ARBA" id="ARBA00012228"/>
    </source>
</evidence>
<dbReference type="InterPro" id="IPR036652">
    <property type="entry name" value="YjeF_N_dom_sf"/>
</dbReference>
<feature type="transmembrane region" description="Helical" evidence="11">
    <location>
        <begin position="377"/>
        <end position="398"/>
    </location>
</feature>
<keyword evidence="11" id="KW-0472">Membrane</keyword>
<evidence type="ECO:0000256" key="4">
    <source>
        <dbReference type="ARBA" id="ARBA00022723"/>
    </source>
</evidence>
<keyword evidence="9" id="KW-0413">Isomerase</keyword>
<evidence type="ECO:0000256" key="9">
    <source>
        <dbReference type="ARBA" id="ARBA00023235"/>
    </source>
</evidence>
<feature type="domain" description="YjeF N-terminal" evidence="12">
    <location>
        <begin position="124"/>
        <end position="216"/>
    </location>
</feature>
<dbReference type="InterPro" id="IPR004443">
    <property type="entry name" value="YjeF_N_dom"/>
</dbReference>
<keyword evidence="7" id="KW-0630">Potassium</keyword>
<feature type="transmembrane region" description="Helical" evidence="11">
    <location>
        <begin position="305"/>
        <end position="326"/>
    </location>
</feature>
<dbReference type="InterPro" id="IPR032976">
    <property type="entry name" value="YJEFN_prot_NAXE-like"/>
</dbReference>
<evidence type="ECO:0000313" key="13">
    <source>
        <dbReference type="EMBL" id="KAK3788873.1"/>
    </source>
</evidence>
<evidence type="ECO:0000256" key="5">
    <source>
        <dbReference type="ARBA" id="ARBA00022741"/>
    </source>
</evidence>
<dbReference type="Proteomes" id="UP001283361">
    <property type="component" value="Unassembled WGS sequence"/>
</dbReference>
<proteinExistence type="predicted"/>
<reference evidence="13" key="1">
    <citation type="journal article" date="2023" name="G3 (Bethesda)">
        <title>A reference genome for the long-term kleptoplast-retaining sea slug Elysia crispata morphotype clarki.</title>
        <authorList>
            <person name="Eastman K.E."/>
            <person name="Pendleton A.L."/>
            <person name="Shaikh M.A."/>
            <person name="Suttiyut T."/>
            <person name="Ogas R."/>
            <person name="Tomko P."/>
            <person name="Gavelis G."/>
            <person name="Widhalm J.R."/>
            <person name="Wisecaver J.H."/>
        </authorList>
    </citation>
    <scope>NUCLEOTIDE SEQUENCE</scope>
    <source>
        <strain evidence="13">ECLA1</strain>
    </source>
</reference>
<dbReference type="GO" id="GO:0000166">
    <property type="term" value="F:nucleotide binding"/>
    <property type="evidence" value="ECO:0007669"/>
    <property type="project" value="UniProtKB-KW"/>
</dbReference>
<evidence type="ECO:0000256" key="10">
    <source>
        <dbReference type="SAM" id="MobiDB-lite"/>
    </source>
</evidence>
<dbReference type="GO" id="GO:0046872">
    <property type="term" value="F:metal ion binding"/>
    <property type="evidence" value="ECO:0007669"/>
    <property type="project" value="UniProtKB-KW"/>
</dbReference>
<evidence type="ECO:0000256" key="8">
    <source>
        <dbReference type="ARBA" id="ARBA00023027"/>
    </source>
</evidence>
<feature type="transmembrane region" description="Helical" evidence="11">
    <location>
        <begin position="269"/>
        <end position="293"/>
    </location>
</feature>
<protein>
    <recommendedName>
        <fullName evidence="3">NAD(P)H-hydrate epimerase</fullName>
        <ecNumber evidence="3">5.1.99.6</ecNumber>
    </recommendedName>
</protein>
<gene>
    <name evidence="13" type="ORF">RRG08_012199</name>
</gene>
<dbReference type="EMBL" id="JAWDGP010001720">
    <property type="protein sequence ID" value="KAK3788873.1"/>
    <property type="molecule type" value="Genomic_DNA"/>
</dbReference>
<dbReference type="GO" id="GO:0052856">
    <property type="term" value="F:NAD(P)HX epimerase activity"/>
    <property type="evidence" value="ECO:0007669"/>
    <property type="project" value="UniProtKB-EC"/>
</dbReference>
<comment type="catalytic activity">
    <reaction evidence="1">
        <text>(6R)-NADHX = (6S)-NADHX</text>
        <dbReference type="Rhea" id="RHEA:32215"/>
        <dbReference type="ChEBI" id="CHEBI:64074"/>
        <dbReference type="ChEBI" id="CHEBI:64075"/>
        <dbReference type="EC" id="5.1.99.6"/>
    </reaction>
</comment>
<evidence type="ECO:0000313" key="14">
    <source>
        <dbReference type="Proteomes" id="UP001283361"/>
    </source>
</evidence>
<keyword evidence="4" id="KW-0479">Metal-binding</keyword>
<feature type="transmembrane region" description="Helical" evidence="11">
    <location>
        <begin position="217"/>
        <end position="236"/>
    </location>
</feature>
<feature type="transmembrane region" description="Helical" evidence="11">
    <location>
        <begin position="332"/>
        <end position="365"/>
    </location>
</feature>
<keyword evidence="8" id="KW-0520">NAD</keyword>
<dbReference type="PANTHER" id="PTHR13232">
    <property type="entry name" value="NAD(P)H-HYDRATE EPIMERASE"/>
    <property type="match status" value="1"/>
</dbReference>
<keyword evidence="14" id="KW-1185">Reference proteome</keyword>
<evidence type="ECO:0000256" key="2">
    <source>
        <dbReference type="ARBA" id="ARBA00000909"/>
    </source>
</evidence>
<comment type="catalytic activity">
    <reaction evidence="2">
        <text>(6R)-NADPHX = (6S)-NADPHX</text>
        <dbReference type="Rhea" id="RHEA:32227"/>
        <dbReference type="ChEBI" id="CHEBI:64076"/>
        <dbReference type="ChEBI" id="CHEBI:64077"/>
        <dbReference type="EC" id="5.1.99.6"/>
    </reaction>
</comment>
<keyword evidence="11" id="KW-0812">Transmembrane</keyword>
<evidence type="ECO:0000256" key="1">
    <source>
        <dbReference type="ARBA" id="ARBA00000013"/>
    </source>
</evidence>
<keyword evidence="5" id="KW-0547">Nucleotide-binding</keyword>
<keyword evidence="11" id="KW-1133">Transmembrane helix</keyword>
<dbReference type="Pfam" id="PF03853">
    <property type="entry name" value="YjeF_N"/>
    <property type="match status" value="1"/>
</dbReference>
<dbReference type="PANTHER" id="PTHR13232:SF10">
    <property type="entry name" value="NAD(P)H-HYDRATE EPIMERASE"/>
    <property type="match status" value="1"/>
</dbReference>
<evidence type="ECO:0000256" key="6">
    <source>
        <dbReference type="ARBA" id="ARBA00022857"/>
    </source>
</evidence>
<sequence length="569" mass="64064">MKLSSAEIRALDPDLEEVRPAGPLLCSRPPESRVYDLPRGGPRAGNRKPSSEDRPRVHCADKPDFRYCAVGAREAAAMEKISVSRLSFRRKGSWRHKDRERKETAEEVDEFDYSLLSYVSQEEAQNIDEELFNEYQFSVDQLMELAGYSCAVAIARCYPPETLKKDHAAVLVCCGPGNNGGDGLVCARHLKLFGYKPTLYYPKQSNKPLFKALAQQVIKTLYLLVFTCNCLSYLYYQTCISNCRSHIISLLLSTVCPSHVHPYTVLPYFYMHLSVPSMLILTLCYLTFICICLSHPCSSLHCATLLLYASVCPTHAHPYTVLPYFYMHLSVPSMLILTLCYLTFICICLSHPCSSLHCATLLLYASVCPTHAHPYTVLPYFHLQLSVPPMLILTLYYLTFICNCLSHPCSSLHCATLLSSATVCPTHAHPYTVLPYFDLHLSAPPMLILTLCYLTFICNCLSHPCSSLHCATLLSSATVCLTHSHPYTVLPYFHLQLSVPTMLILTLCYLTFICNCLSHACSSLHYATLLLYATVCPNHAHPYTVLPYFHLHLCPTHAHPYTVLPYFHL</sequence>
<accession>A0AAE1AJM8</accession>
<dbReference type="PROSITE" id="PS51385">
    <property type="entry name" value="YJEF_N"/>
    <property type="match status" value="1"/>
</dbReference>
<keyword evidence="6" id="KW-0521">NADP</keyword>
<evidence type="ECO:0000256" key="7">
    <source>
        <dbReference type="ARBA" id="ARBA00022958"/>
    </source>
</evidence>
<organism evidence="13 14">
    <name type="scientific">Elysia crispata</name>
    <name type="common">lettuce slug</name>
    <dbReference type="NCBI Taxonomy" id="231223"/>
    <lineage>
        <taxon>Eukaryota</taxon>
        <taxon>Metazoa</taxon>
        <taxon>Spiralia</taxon>
        <taxon>Lophotrochozoa</taxon>
        <taxon>Mollusca</taxon>
        <taxon>Gastropoda</taxon>
        <taxon>Heterobranchia</taxon>
        <taxon>Euthyneura</taxon>
        <taxon>Panpulmonata</taxon>
        <taxon>Sacoglossa</taxon>
        <taxon>Placobranchoidea</taxon>
        <taxon>Plakobranchidae</taxon>
        <taxon>Elysia</taxon>
    </lineage>
</organism>
<dbReference type="AlphaFoldDB" id="A0AAE1AJM8"/>
<evidence type="ECO:0000259" key="12">
    <source>
        <dbReference type="PROSITE" id="PS51385"/>
    </source>
</evidence>